<evidence type="ECO:0000313" key="8">
    <source>
        <dbReference type="WBParaSite" id="nRc.2.0.1.t08449-RA"/>
    </source>
</evidence>
<keyword evidence="7" id="KW-1185">Reference proteome</keyword>
<reference evidence="8" key="1">
    <citation type="submission" date="2022-11" db="UniProtKB">
        <authorList>
            <consortium name="WormBaseParasite"/>
        </authorList>
    </citation>
    <scope>IDENTIFICATION</scope>
</reference>
<dbReference type="PANTHER" id="PTHR44176:SF1">
    <property type="entry name" value="DNAJ HOMOLOG SUBFAMILY C MEMBER 25"/>
    <property type="match status" value="1"/>
</dbReference>
<dbReference type="InterPro" id="IPR044632">
    <property type="entry name" value="DNAJC25-like"/>
</dbReference>
<dbReference type="PANTHER" id="PTHR44176">
    <property type="entry name" value="DNAJ HOMOLOG SUBFAMILY C MEMBER 25"/>
    <property type="match status" value="1"/>
</dbReference>
<feature type="transmembrane region" description="Helical" evidence="6">
    <location>
        <begin position="75"/>
        <end position="93"/>
    </location>
</feature>
<dbReference type="WBParaSite" id="nRc.2.0.1.t08449-RA">
    <property type="protein sequence ID" value="nRc.2.0.1.t08449-RA"/>
    <property type="gene ID" value="nRc.2.0.1.g08449"/>
</dbReference>
<evidence type="ECO:0000256" key="1">
    <source>
        <dbReference type="ARBA" id="ARBA00004370"/>
    </source>
</evidence>
<protein>
    <submittedName>
        <fullName evidence="8">Uncharacterized protein</fullName>
    </submittedName>
</protein>
<evidence type="ECO:0000256" key="5">
    <source>
        <dbReference type="ARBA" id="ARBA00023186"/>
    </source>
</evidence>
<feature type="transmembrane region" description="Helical" evidence="6">
    <location>
        <begin position="113"/>
        <end position="132"/>
    </location>
</feature>
<dbReference type="AlphaFoldDB" id="A0A915I4Y2"/>
<comment type="subcellular location">
    <subcellularLocation>
        <location evidence="1">Membrane</location>
    </subcellularLocation>
</comment>
<evidence type="ECO:0000256" key="6">
    <source>
        <dbReference type="SAM" id="Phobius"/>
    </source>
</evidence>
<keyword evidence="4 6" id="KW-0472">Membrane</keyword>
<keyword evidence="5" id="KW-0143">Chaperone</keyword>
<evidence type="ECO:0000256" key="3">
    <source>
        <dbReference type="ARBA" id="ARBA00022989"/>
    </source>
</evidence>
<dbReference type="GO" id="GO:0006457">
    <property type="term" value="P:protein folding"/>
    <property type="evidence" value="ECO:0007669"/>
    <property type="project" value="InterPro"/>
</dbReference>
<accession>A0A915I4Y2</accession>
<dbReference type="Proteomes" id="UP000887565">
    <property type="component" value="Unplaced"/>
</dbReference>
<keyword evidence="2 6" id="KW-0812">Transmembrane</keyword>
<sequence>MPDILPRCIYFFGSSAVTQISCRVWIVVRSNPDFVGCQQMTIFASAFSNNGPITYDQDCDNADNRNVMQSTERHVPALIFGAVVFAPAISLPAVLAKALSVGGYRKPNPLDLLVVRIIIFPYTAFLYVTWYSRWIWKFNIKREEFGIEEKHFIIRKNMSLSESQFQCLEESEIENFMDEELWIKENFEHWKKNKEERERAALAENAQHKRYRSRVMYDRFIYSSDAGVHESAHLHSGRTIVFSAQFEEI</sequence>
<evidence type="ECO:0000256" key="4">
    <source>
        <dbReference type="ARBA" id="ARBA00023136"/>
    </source>
</evidence>
<evidence type="ECO:0000256" key="2">
    <source>
        <dbReference type="ARBA" id="ARBA00022692"/>
    </source>
</evidence>
<organism evidence="7 8">
    <name type="scientific">Romanomermis culicivorax</name>
    <name type="common">Nematode worm</name>
    <dbReference type="NCBI Taxonomy" id="13658"/>
    <lineage>
        <taxon>Eukaryota</taxon>
        <taxon>Metazoa</taxon>
        <taxon>Ecdysozoa</taxon>
        <taxon>Nematoda</taxon>
        <taxon>Enoplea</taxon>
        <taxon>Dorylaimia</taxon>
        <taxon>Mermithida</taxon>
        <taxon>Mermithoidea</taxon>
        <taxon>Mermithidae</taxon>
        <taxon>Romanomermis</taxon>
    </lineage>
</organism>
<keyword evidence="3 6" id="KW-1133">Transmembrane helix</keyword>
<proteinExistence type="predicted"/>
<name>A0A915I4Y2_ROMCU</name>
<dbReference type="GO" id="GO:0005789">
    <property type="term" value="C:endoplasmic reticulum membrane"/>
    <property type="evidence" value="ECO:0007669"/>
    <property type="project" value="TreeGrafter"/>
</dbReference>
<evidence type="ECO:0000313" key="7">
    <source>
        <dbReference type="Proteomes" id="UP000887565"/>
    </source>
</evidence>